<evidence type="ECO:0000313" key="3">
    <source>
        <dbReference type="EMBL" id="VFU53930.1"/>
    </source>
</evidence>
<accession>A0A6N2LWI7</accession>
<evidence type="ECO:0000256" key="1">
    <source>
        <dbReference type="SAM" id="MobiDB-lite"/>
    </source>
</evidence>
<dbReference type="AlphaFoldDB" id="A0A6N2LWI7"/>
<evidence type="ECO:0000313" key="2">
    <source>
        <dbReference type="EMBL" id="VFU39954.1"/>
    </source>
</evidence>
<dbReference type="EMBL" id="CAADRP010001819">
    <property type="protein sequence ID" value="VFU53930.1"/>
    <property type="molecule type" value="Genomic_DNA"/>
</dbReference>
<protein>
    <submittedName>
        <fullName evidence="2">Uncharacterized protein</fullName>
    </submittedName>
</protein>
<reference evidence="2" key="1">
    <citation type="submission" date="2019-03" db="EMBL/GenBank/DDBJ databases">
        <authorList>
            <person name="Mank J."/>
            <person name="Almeida P."/>
        </authorList>
    </citation>
    <scope>NUCLEOTIDE SEQUENCE</scope>
    <source>
        <strain evidence="2">78183</strain>
    </source>
</reference>
<feature type="region of interest" description="Disordered" evidence="1">
    <location>
        <begin position="16"/>
        <end position="37"/>
    </location>
</feature>
<dbReference type="EMBL" id="CAADRP010001537">
    <property type="protein sequence ID" value="VFU39954.1"/>
    <property type="molecule type" value="Genomic_DNA"/>
</dbReference>
<organism evidence="2">
    <name type="scientific">Salix viminalis</name>
    <name type="common">Common osier</name>
    <name type="synonym">Basket willow</name>
    <dbReference type="NCBI Taxonomy" id="40686"/>
    <lineage>
        <taxon>Eukaryota</taxon>
        <taxon>Viridiplantae</taxon>
        <taxon>Streptophyta</taxon>
        <taxon>Embryophyta</taxon>
        <taxon>Tracheophyta</taxon>
        <taxon>Spermatophyta</taxon>
        <taxon>Magnoliopsida</taxon>
        <taxon>eudicotyledons</taxon>
        <taxon>Gunneridae</taxon>
        <taxon>Pentapetalae</taxon>
        <taxon>rosids</taxon>
        <taxon>fabids</taxon>
        <taxon>Malpighiales</taxon>
        <taxon>Salicaceae</taxon>
        <taxon>Saliceae</taxon>
        <taxon>Salix</taxon>
    </lineage>
</organism>
<gene>
    <name evidence="2" type="ORF">SVIM_LOCUS225691</name>
    <name evidence="3" type="ORF">SVIM_LOCUS374939</name>
</gene>
<feature type="compositionally biased region" description="Basic and acidic residues" evidence="1">
    <location>
        <begin position="17"/>
        <end position="34"/>
    </location>
</feature>
<proteinExistence type="predicted"/>
<sequence>MENHCTFKNLMFMQRAAQRDERSKKQEEEVKPDGDSELIDPVNNDYGCFELVRSTVMVLTGNEKSSSIQLKLDHLRYCAKAYQIRKANPGNEVKVYSGLQQGI</sequence>
<name>A0A6N2LWI7_SALVM</name>